<evidence type="ECO:0000313" key="4">
    <source>
        <dbReference type="Proteomes" id="UP001590951"/>
    </source>
</evidence>
<dbReference type="PANTHER" id="PTHR37542:SF3">
    <property type="entry name" value="PRION-INHIBITION AND PROPAGATION HELO DOMAIN-CONTAINING PROTEIN"/>
    <property type="match status" value="1"/>
</dbReference>
<proteinExistence type="predicted"/>
<organism evidence="3 4">
    <name type="scientific">Lepraria finkii</name>
    <dbReference type="NCBI Taxonomy" id="1340010"/>
    <lineage>
        <taxon>Eukaryota</taxon>
        <taxon>Fungi</taxon>
        <taxon>Dikarya</taxon>
        <taxon>Ascomycota</taxon>
        <taxon>Pezizomycotina</taxon>
        <taxon>Lecanoromycetes</taxon>
        <taxon>OSLEUM clade</taxon>
        <taxon>Lecanoromycetidae</taxon>
        <taxon>Lecanorales</taxon>
        <taxon>Lecanorineae</taxon>
        <taxon>Stereocaulaceae</taxon>
        <taxon>Lepraria</taxon>
    </lineage>
</organism>
<feature type="region of interest" description="Disordered" evidence="1">
    <location>
        <begin position="422"/>
        <end position="448"/>
    </location>
</feature>
<dbReference type="EMBL" id="JBHFEH010000058">
    <property type="protein sequence ID" value="KAL2049734.1"/>
    <property type="molecule type" value="Genomic_DNA"/>
</dbReference>
<evidence type="ECO:0000313" key="3">
    <source>
        <dbReference type="EMBL" id="KAL2049734.1"/>
    </source>
</evidence>
<dbReference type="Proteomes" id="UP001590951">
    <property type="component" value="Unassembled WGS sequence"/>
</dbReference>
<evidence type="ECO:0000259" key="2">
    <source>
        <dbReference type="Pfam" id="PF24476"/>
    </source>
</evidence>
<sequence length="448" mass="50975">METATSERLLQYSSLAAQGLEGPDHNWASISRYEAISSAANVSLNIREAHPSSLDLSIEEKYINYDGDDTRMGTFSKPAYKPTRVYVEILRRFRYTSTEDDDPSRKDTLNRMKELCVLLKEPRSFGFTTMTCLGIITNFADFDGGDIKLVYELPAAADPLERPVSLHDLLTLDDHRSKEPPDVDARFSLATKLANALHEMHSTGWLHRDVSSKNIHFFRGKDISSCNTYDIERPYIAGFDAARSFTANRSLAWYQWDFDAGLHQHPGYLLEKFWAQRHAERGNTGDKLFYMPRHDYYSIGLILLQIGMWKDLYSLWPSNIPLIPLNPTPESSETTPGEKSENLTLNMWFARLEFLDELNPGNEDEHERGRKILNDYIEAGLKLRAEEEIYDLPMSKDSASDEGTAWDAWDATYGPYFAASRSPSDLPGKTRFPHGPTVSRSHTAMSCD</sequence>
<dbReference type="InterPro" id="IPR011009">
    <property type="entry name" value="Kinase-like_dom_sf"/>
</dbReference>
<protein>
    <recommendedName>
        <fullName evidence="2">DUF7580 domain-containing protein</fullName>
    </recommendedName>
</protein>
<feature type="domain" description="DUF7580" evidence="2">
    <location>
        <begin position="161"/>
        <end position="237"/>
    </location>
</feature>
<dbReference type="InterPro" id="IPR056002">
    <property type="entry name" value="DUF7580"/>
</dbReference>
<feature type="compositionally biased region" description="Polar residues" evidence="1">
    <location>
        <begin position="438"/>
        <end position="448"/>
    </location>
</feature>
<dbReference type="PANTHER" id="PTHR37542">
    <property type="entry name" value="HELO DOMAIN-CONTAINING PROTEIN-RELATED"/>
    <property type="match status" value="1"/>
</dbReference>
<accession>A0ABR4AW03</accession>
<gene>
    <name evidence="3" type="ORF">ABVK25_009957</name>
</gene>
<dbReference type="SUPFAM" id="SSF56112">
    <property type="entry name" value="Protein kinase-like (PK-like)"/>
    <property type="match status" value="1"/>
</dbReference>
<comment type="caution">
    <text evidence="3">The sequence shown here is derived from an EMBL/GenBank/DDBJ whole genome shotgun (WGS) entry which is preliminary data.</text>
</comment>
<keyword evidence="4" id="KW-1185">Reference proteome</keyword>
<dbReference type="Pfam" id="PF24476">
    <property type="entry name" value="DUF7580"/>
    <property type="match status" value="1"/>
</dbReference>
<reference evidence="3 4" key="1">
    <citation type="submission" date="2024-09" db="EMBL/GenBank/DDBJ databases">
        <title>Rethinking Asexuality: The Enigmatic Case of Functional Sexual Genes in Lepraria (Stereocaulaceae).</title>
        <authorList>
            <person name="Doellman M."/>
            <person name="Sun Y."/>
            <person name="Barcenas-Pena A."/>
            <person name="Lumbsch H.T."/>
            <person name="Grewe F."/>
        </authorList>
    </citation>
    <scope>NUCLEOTIDE SEQUENCE [LARGE SCALE GENOMIC DNA]</scope>
    <source>
        <strain evidence="3 4">Grewe 0041</strain>
    </source>
</reference>
<evidence type="ECO:0000256" key="1">
    <source>
        <dbReference type="SAM" id="MobiDB-lite"/>
    </source>
</evidence>
<dbReference type="Gene3D" id="1.10.510.10">
    <property type="entry name" value="Transferase(Phosphotransferase) domain 1"/>
    <property type="match status" value="1"/>
</dbReference>
<name>A0ABR4AW03_9LECA</name>